<gene>
    <name evidence="6" type="ORF">B2G88_03465</name>
</gene>
<dbReference type="GO" id="GO:0006355">
    <property type="term" value="P:regulation of DNA-templated transcription"/>
    <property type="evidence" value="ECO:0007669"/>
    <property type="project" value="InterPro"/>
</dbReference>
<dbReference type="InterPro" id="IPR027417">
    <property type="entry name" value="P-loop_NTPase"/>
</dbReference>
<evidence type="ECO:0000259" key="4">
    <source>
        <dbReference type="Pfam" id="PF13191"/>
    </source>
</evidence>
<accession>A0A202ED05</accession>
<dbReference type="GO" id="GO:0005524">
    <property type="term" value="F:ATP binding"/>
    <property type="evidence" value="ECO:0007669"/>
    <property type="project" value="UniProtKB-KW"/>
</dbReference>
<reference evidence="6 7" key="1">
    <citation type="submission" date="2017-02" db="EMBL/GenBank/DDBJ databases">
        <title>Natronthermophilus aegyptiacus gen. nov.,sp. nov., an aerobic, extremely halophilic alkalithermophilic archaeon isolated from the athalassohaline Wadi An Natrun, Egypt.</title>
        <authorList>
            <person name="Zhao B."/>
        </authorList>
    </citation>
    <scope>NUCLEOTIDE SEQUENCE [LARGE SCALE GENOMIC DNA]</scope>
    <source>
        <strain evidence="6 7">CGMCC 1.3597</strain>
    </source>
</reference>
<sequence>MNLQDRIARRQSAHQTREIVVDRDQLSPTVHRSEPIGRGPVFEDLLDALEPVFDEQLPDPVAVAGPAGAGTSALVSALFEVMNKRFGEADRAIGTTTRSRSRPITWFVTIDARRVDSPFALYRTLLAAISSESVPTSGIGTDELCTRLGDRLERHDRQAVIALDHHDEPETLSYGRVTTLLEPVSDAVSLVAVGQEPPAEWGGQTVSVPAYRHHELVDVITDRTSTGLAPGALEHELIRTLADRADGNAHDALAALFSAVVLATEDGATRIEQPHLEQAWEAVHEDGVHLDRGLALSETRQQVLSHLISIDAADQPVRELATAIAEQSALTESTVTRLLYELADRGVLERVALPSTGSGRRPSTLEPRIPTIPFRAMSQTKLE</sequence>
<keyword evidence="2" id="KW-0547">Nucleotide-binding</keyword>
<feature type="domain" description="Orc1-like AAA ATPase" evidence="4">
    <location>
        <begin position="35"/>
        <end position="173"/>
    </location>
</feature>
<evidence type="ECO:0000256" key="3">
    <source>
        <dbReference type="ARBA" id="ARBA00022840"/>
    </source>
</evidence>
<dbReference type="InterPro" id="IPR036390">
    <property type="entry name" value="WH_DNA-bd_sf"/>
</dbReference>
<dbReference type="GO" id="GO:0006260">
    <property type="term" value="P:DNA replication"/>
    <property type="evidence" value="ECO:0007669"/>
    <property type="project" value="UniProtKB-KW"/>
</dbReference>
<dbReference type="Pfam" id="PF13191">
    <property type="entry name" value="AAA_16"/>
    <property type="match status" value="1"/>
</dbReference>
<dbReference type="SUPFAM" id="SSF46785">
    <property type="entry name" value="Winged helix' DNA-binding domain"/>
    <property type="match status" value="1"/>
</dbReference>
<protein>
    <submittedName>
        <fullName evidence="6">AAA family ATPase</fullName>
    </submittedName>
</protein>
<dbReference type="InterPro" id="IPR055237">
    <property type="entry name" value="Cdc6_lid"/>
</dbReference>
<dbReference type="InterPro" id="IPR041664">
    <property type="entry name" value="AAA_16"/>
</dbReference>
<evidence type="ECO:0000259" key="5">
    <source>
        <dbReference type="Pfam" id="PF22703"/>
    </source>
</evidence>
<keyword evidence="3" id="KW-0067">ATP-binding</keyword>
<organism evidence="6 7">
    <name type="scientific">Natronolimnobius baerhuensis</name>
    <dbReference type="NCBI Taxonomy" id="253108"/>
    <lineage>
        <taxon>Archaea</taxon>
        <taxon>Methanobacteriati</taxon>
        <taxon>Methanobacteriota</taxon>
        <taxon>Stenosarchaea group</taxon>
        <taxon>Halobacteria</taxon>
        <taxon>Halobacteriales</taxon>
        <taxon>Natrialbaceae</taxon>
        <taxon>Natronolimnobius</taxon>
    </lineage>
</organism>
<evidence type="ECO:0000313" key="6">
    <source>
        <dbReference type="EMBL" id="OVE85880.1"/>
    </source>
</evidence>
<dbReference type="Proteomes" id="UP000196084">
    <property type="component" value="Unassembled WGS sequence"/>
</dbReference>
<evidence type="ECO:0000313" key="7">
    <source>
        <dbReference type="Proteomes" id="UP000196084"/>
    </source>
</evidence>
<dbReference type="AlphaFoldDB" id="A0A202ED05"/>
<dbReference type="EMBL" id="MWPH01000001">
    <property type="protein sequence ID" value="OVE85880.1"/>
    <property type="molecule type" value="Genomic_DNA"/>
</dbReference>
<dbReference type="GO" id="GO:0003677">
    <property type="term" value="F:DNA binding"/>
    <property type="evidence" value="ECO:0007669"/>
    <property type="project" value="InterPro"/>
</dbReference>
<evidence type="ECO:0000256" key="2">
    <source>
        <dbReference type="ARBA" id="ARBA00022741"/>
    </source>
</evidence>
<evidence type="ECO:0000256" key="1">
    <source>
        <dbReference type="ARBA" id="ARBA00022705"/>
    </source>
</evidence>
<comment type="caution">
    <text evidence="6">The sequence shown here is derived from an EMBL/GenBank/DDBJ whole genome shotgun (WGS) entry which is preliminary data.</text>
</comment>
<feature type="domain" description="Cdc6 AAA+ ATPase-type lid" evidence="5">
    <location>
        <begin position="218"/>
        <end position="279"/>
    </location>
</feature>
<dbReference type="Gene3D" id="1.10.8.60">
    <property type="match status" value="1"/>
</dbReference>
<dbReference type="OrthoDB" id="213998at2157"/>
<keyword evidence="7" id="KW-1185">Reference proteome</keyword>
<name>A0A202ED05_9EURY</name>
<proteinExistence type="predicted"/>
<dbReference type="RefSeq" id="WP_087713976.1">
    <property type="nucleotide sequence ID" value="NZ_MWPH01000001.1"/>
</dbReference>
<keyword evidence="1" id="KW-0235">DNA replication</keyword>
<dbReference type="SUPFAM" id="SSF52540">
    <property type="entry name" value="P-loop containing nucleoside triphosphate hydrolases"/>
    <property type="match status" value="1"/>
</dbReference>
<dbReference type="Pfam" id="PF22703">
    <property type="entry name" value="Cdc6_lid"/>
    <property type="match status" value="1"/>
</dbReference>
<dbReference type="Gene3D" id="3.40.50.300">
    <property type="entry name" value="P-loop containing nucleotide triphosphate hydrolases"/>
    <property type="match status" value="1"/>
</dbReference>